<evidence type="ECO:0000313" key="3">
    <source>
        <dbReference type="Proteomes" id="UP000030129"/>
    </source>
</evidence>
<reference evidence="2 3" key="1">
    <citation type="submission" date="2013-09" db="EMBL/GenBank/DDBJ databases">
        <authorList>
            <person name="Zeng Z."/>
            <person name="Chen C."/>
        </authorList>
    </citation>
    <scope>NUCLEOTIDE SEQUENCE [LARGE SCALE GENOMIC DNA]</scope>
    <source>
        <strain evidence="2 3">F44-8</strain>
    </source>
</reference>
<gene>
    <name evidence="2" type="ORF">Q763_03630</name>
</gene>
<dbReference type="AlphaFoldDB" id="A0A0A2LUR1"/>
<dbReference type="eggNOG" id="ENOG5032RAS">
    <property type="taxonomic scope" value="Bacteria"/>
</dbReference>
<accession>A0A0A2LUR1</accession>
<comment type="caution">
    <text evidence="2">The sequence shown here is derived from an EMBL/GenBank/DDBJ whole genome shotgun (WGS) entry which is preliminary data.</text>
</comment>
<evidence type="ECO:0000313" key="2">
    <source>
        <dbReference type="EMBL" id="KGO83669.1"/>
    </source>
</evidence>
<keyword evidence="3" id="KW-1185">Reference proteome</keyword>
<feature type="signal peptide" evidence="1">
    <location>
        <begin position="1"/>
        <end position="18"/>
    </location>
</feature>
<feature type="chain" id="PRO_5005419153" evidence="1">
    <location>
        <begin position="19"/>
        <end position="178"/>
    </location>
</feature>
<keyword evidence="1" id="KW-0732">Signal</keyword>
<dbReference type="Proteomes" id="UP000030129">
    <property type="component" value="Unassembled WGS sequence"/>
</dbReference>
<dbReference type="STRING" id="1406840.Q763_03630"/>
<dbReference type="RefSeq" id="WP_035131256.1">
    <property type="nucleotide sequence ID" value="NZ_JRLV01000003.1"/>
</dbReference>
<dbReference type="EMBL" id="JRLV01000003">
    <property type="protein sequence ID" value="KGO83669.1"/>
    <property type="molecule type" value="Genomic_DNA"/>
</dbReference>
<sequence>MKNLITILVLIFGVTVYAQNTNVTKETKTTTVTVDDGTGEPKKLVKTQHTEARQNVEVKQTGRNTLNKDIKETPVKVTEKTTISGDGIATQELGETIRYELKGKTYILIRDNSGFKVYSPENEELGVIRKTSKTTYIYQTKDHKVSLGYFDNNGNFIIESYNNDDDSVKTERFSRITQ</sequence>
<protein>
    <submittedName>
        <fullName evidence="2">Uncharacterized protein</fullName>
    </submittedName>
</protein>
<evidence type="ECO:0000256" key="1">
    <source>
        <dbReference type="SAM" id="SignalP"/>
    </source>
</evidence>
<name>A0A0A2LUR1_9FLAO</name>
<organism evidence="2 3">
    <name type="scientific">Flavobacterium beibuense F44-8</name>
    <dbReference type="NCBI Taxonomy" id="1406840"/>
    <lineage>
        <taxon>Bacteria</taxon>
        <taxon>Pseudomonadati</taxon>
        <taxon>Bacteroidota</taxon>
        <taxon>Flavobacteriia</taxon>
        <taxon>Flavobacteriales</taxon>
        <taxon>Flavobacteriaceae</taxon>
        <taxon>Flavobacterium</taxon>
    </lineage>
</organism>
<proteinExistence type="predicted"/>